<dbReference type="EMBL" id="NOXV01000062">
    <property type="protein sequence ID" value="OYQ48667.1"/>
    <property type="molecule type" value="Genomic_DNA"/>
</dbReference>
<evidence type="ECO:0000256" key="1">
    <source>
        <dbReference type="SAM" id="SignalP"/>
    </source>
</evidence>
<evidence type="ECO:0000313" key="2">
    <source>
        <dbReference type="EMBL" id="OYQ48667.1"/>
    </source>
</evidence>
<dbReference type="AlphaFoldDB" id="A0A256A484"/>
<proteinExistence type="predicted"/>
<name>A0A256A484_9FLAO</name>
<gene>
    <name evidence="2" type="ORF">CHU92_00590</name>
</gene>
<protein>
    <submittedName>
        <fullName evidence="2">Uncharacterized protein</fullName>
    </submittedName>
</protein>
<reference evidence="2 3" key="1">
    <citation type="submission" date="2017-07" db="EMBL/GenBank/DDBJ databases">
        <title>Flavobacterium cyanobacteriorum sp. nov., isolated from cyanobacterial aggregates in a eutrophic lake.</title>
        <authorList>
            <person name="Cai H."/>
        </authorList>
    </citation>
    <scope>NUCLEOTIDE SEQUENCE [LARGE SCALE GENOMIC DNA]</scope>
    <source>
        <strain evidence="2 3">TH021</strain>
    </source>
</reference>
<accession>A0A256A484</accession>
<feature type="signal peptide" evidence="1">
    <location>
        <begin position="1"/>
        <end position="18"/>
    </location>
</feature>
<organism evidence="2 3">
    <name type="scientific">Flavobacterium cyanobacteriorum</name>
    <dbReference type="NCBI Taxonomy" id="2022802"/>
    <lineage>
        <taxon>Bacteria</taxon>
        <taxon>Pseudomonadati</taxon>
        <taxon>Bacteroidota</taxon>
        <taxon>Flavobacteriia</taxon>
        <taxon>Flavobacteriales</taxon>
        <taxon>Flavobacteriaceae</taxon>
        <taxon>Flavobacterium</taxon>
    </lineage>
</organism>
<keyword evidence="3" id="KW-1185">Reference proteome</keyword>
<dbReference type="Proteomes" id="UP000216605">
    <property type="component" value="Unassembled WGS sequence"/>
</dbReference>
<sequence length="133" mass="15422">MKNIILIAVSLLSFTCFSQSKTLLDTIMENHITEFRKTVGTSSPIFITFDYDFEKNLKMSPTDYYLTPYINPRKLKSDKNYLVKFIVSTEKNKLTLNAINFRLKKISNKKLEYINMGGEKYDLTTGLLEESNP</sequence>
<evidence type="ECO:0000313" key="3">
    <source>
        <dbReference type="Proteomes" id="UP000216605"/>
    </source>
</evidence>
<feature type="chain" id="PRO_5013124108" evidence="1">
    <location>
        <begin position="19"/>
        <end position="133"/>
    </location>
</feature>
<keyword evidence="1" id="KW-0732">Signal</keyword>
<comment type="caution">
    <text evidence="2">The sequence shown here is derived from an EMBL/GenBank/DDBJ whole genome shotgun (WGS) entry which is preliminary data.</text>
</comment>
<dbReference type="RefSeq" id="WP_094411556.1">
    <property type="nucleotide sequence ID" value="NZ_NOXV01000062.1"/>
</dbReference>